<accession>A0A328DLF0</accession>
<evidence type="ECO:0000256" key="3">
    <source>
        <dbReference type="ARBA" id="ARBA00022553"/>
    </source>
</evidence>
<evidence type="ECO:0000313" key="15">
    <source>
        <dbReference type="Proteomes" id="UP000249390"/>
    </source>
</evidence>
<evidence type="ECO:0000256" key="6">
    <source>
        <dbReference type="ARBA" id="ARBA00023125"/>
    </source>
</evidence>
<dbReference type="PROSITE" id="PS00434">
    <property type="entry name" value="HSF_DOMAIN"/>
    <property type="match status" value="1"/>
</dbReference>
<comment type="subcellular location">
    <subcellularLocation>
        <location evidence="1">Nucleus</location>
    </subcellularLocation>
</comment>
<keyword evidence="15" id="KW-1185">Reference proteome</keyword>
<evidence type="ECO:0000256" key="10">
    <source>
        <dbReference type="ARBA" id="ARBA00055747"/>
    </source>
</evidence>
<keyword evidence="8" id="KW-0804">Transcription</keyword>
<dbReference type="PRINTS" id="PR00056">
    <property type="entry name" value="HSFDOMAIN"/>
</dbReference>
<evidence type="ECO:0000256" key="2">
    <source>
        <dbReference type="ARBA" id="ARBA00006403"/>
    </source>
</evidence>
<evidence type="ECO:0000259" key="13">
    <source>
        <dbReference type="PROSITE" id="PS00434"/>
    </source>
</evidence>
<dbReference type="InterPro" id="IPR036388">
    <property type="entry name" value="WH-like_DNA-bd_sf"/>
</dbReference>
<protein>
    <recommendedName>
        <fullName evidence="11">Heat stress transcription factor</fullName>
    </recommendedName>
</protein>
<name>A0A328DLF0_9ASTE</name>
<dbReference type="SUPFAM" id="SSF46785">
    <property type="entry name" value="Winged helix' DNA-binding domain"/>
    <property type="match status" value="1"/>
</dbReference>
<evidence type="ECO:0000256" key="8">
    <source>
        <dbReference type="ARBA" id="ARBA00023163"/>
    </source>
</evidence>
<evidence type="ECO:0000256" key="5">
    <source>
        <dbReference type="ARBA" id="ARBA00023016"/>
    </source>
</evidence>
<organism evidence="14 15">
    <name type="scientific">Cuscuta australis</name>
    <dbReference type="NCBI Taxonomy" id="267555"/>
    <lineage>
        <taxon>Eukaryota</taxon>
        <taxon>Viridiplantae</taxon>
        <taxon>Streptophyta</taxon>
        <taxon>Embryophyta</taxon>
        <taxon>Tracheophyta</taxon>
        <taxon>Spermatophyta</taxon>
        <taxon>Magnoliopsida</taxon>
        <taxon>eudicotyledons</taxon>
        <taxon>Gunneridae</taxon>
        <taxon>Pentapetalae</taxon>
        <taxon>asterids</taxon>
        <taxon>lamiids</taxon>
        <taxon>Solanales</taxon>
        <taxon>Convolvulaceae</taxon>
        <taxon>Cuscuteae</taxon>
        <taxon>Cuscuta</taxon>
        <taxon>Cuscuta subgen. Grammica</taxon>
        <taxon>Cuscuta sect. Cleistogrammica</taxon>
    </lineage>
</organism>
<keyword evidence="3" id="KW-0597">Phosphoprotein</keyword>
<dbReference type="PANTHER" id="PTHR10015:SF427">
    <property type="entry name" value="HEAT SHOCK FACTOR PROTEIN"/>
    <property type="match status" value="1"/>
</dbReference>
<dbReference type="PANTHER" id="PTHR10015">
    <property type="entry name" value="HEAT SHOCK TRANSCRIPTION FACTOR"/>
    <property type="match status" value="1"/>
</dbReference>
<dbReference type="InterPro" id="IPR036390">
    <property type="entry name" value="WH_DNA-bd_sf"/>
</dbReference>
<dbReference type="Gene3D" id="1.10.10.10">
    <property type="entry name" value="Winged helix-like DNA-binding domain superfamily/Winged helix DNA-binding domain"/>
    <property type="match status" value="1"/>
</dbReference>
<dbReference type="SMART" id="SM00415">
    <property type="entry name" value="HSF"/>
    <property type="match status" value="1"/>
</dbReference>
<comment type="similarity">
    <text evidence="2 12">Belongs to the HSF family.</text>
</comment>
<feature type="domain" description="HSF-type DNA-binding" evidence="13">
    <location>
        <begin position="59"/>
        <end position="83"/>
    </location>
</feature>
<dbReference type="Pfam" id="PF00447">
    <property type="entry name" value="HSF_DNA-bind"/>
    <property type="match status" value="1"/>
</dbReference>
<reference evidence="14 15" key="1">
    <citation type="submission" date="2018-06" db="EMBL/GenBank/DDBJ databases">
        <title>The Genome of Cuscuta australis (Dodder) Provides Insight into the Evolution of Plant Parasitism.</title>
        <authorList>
            <person name="Liu H."/>
        </authorList>
    </citation>
    <scope>NUCLEOTIDE SEQUENCE [LARGE SCALE GENOMIC DNA]</scope>
    <source>
        <strain evidence="15">cv. Yunnan</strain>
        <tissue evidence="14">Vines</tissue>
    </source>
</reference>
<dbReference type="GO" id="GO:0003700">
    <property type="term" value="F:DNA-binding transcription factor activity"/>
    <property type="evidence" value="ECO:0007669"/>
    <property type="project" value="InterPro"/>
</dbReference>
<dbReference type="GO" id="GO:0005634">
    <property type="term" value="C:nucleus"/>
    <property type="evidence" value="ECO:0007669"/>
    <property type="project" value="UniProtKB-SubCell"/>
</dbReference>
<dbReference type="FunFam" id="1.10.10.10:FF:000057">
    <property type="entry name" value="Heat shock transcription factor 1"/>
    <property type="match status" value="1"/>
</dbReference>
<sequence>MEGVQGSVSAAAVGNPPPPFLSKTYDMVEDPSTDAVVSWGKGNNSFIVWNAPEFAKLILPKYFKHSNFSSFVRQLNTYGFRKVDPDRWEFANEGFLRGRKHLLKSIIRRKPLHPTIQQPSALPPPQVHQTDPVRSRVDGLEEEVGMLKRDKNILMQEFVKVRQQQQVMDHQLQNVGQKVHVMEQRQQQILSFLAKAMQTPGFVAQMVHQKSDGLLISGVNKKRRLPNQGEESFSVKPVAAALTDGQIVRFQPLMNEAAKALLRQILKINSSARLEPNFNHTSGFLTDNAANQVSEVSLSEVLLATAPTSPYLTSEITQVPEMNTMPGFVDDMAPVISDGFSPDPETDVLIDEMPKLPGINDVFWDQVLLASPLTGGTYETNSIILEGGAVKEDDDLTEEELEWDTVKRVNDLTEQLELLASGSPNTA</sequence>
<evidence type="ECO:0000256" key="4">
    <source>
        <dbReference type="ARBA" id="ARBA00023015"/>
    </source>
</evidence>
<keyword evidence="9" id="KW-0539">Nucleus</keyword>
<evidence type="ECO:0000256" key="1">
    <source>
        <dbReference type="ARBA" id="ARBA00004123"/>
    </source>
</evidence>
<dbReference type="GO" id="GO:0034605">
    <property type="term" value="P:cellular response to heat"/>
    <property type="evidence" value="ECO:0007669"/>
    <property type="project" value="TreeGrafter"/>
</dbReference>
<dbReference type="EMBL" id="NQVE01000123">
    <property type="protein sequence ID" value="RAL46316.1"/>
    <property type="molecule type" value="Genomic_DNA"/>
</dbReference>
<gene>
    <name evidence="14" type="ORF">DM860_015309</name>
</gene>
<dbReference type="InterPro" id="IPR000232">
    <property type="entry name" value="HSF_DNA-bd"/>
</dbReference>
<keyword evidence="7" id="KW-0010">Activator</keyword>
<keyword evidence="6" id="KW-0238">DNA-binding</keyword>
<evidence type="ECO:0000313" key="14">
    <source>
        <dbReference type="EMBL" id="RAL46316.1"/>
    </source>
</evidence>
<evidence type="ECO:0000256" key="9">
    <source>
        <dbReference type="ARBA" id="ARBA00023242"/>
    </source>
</evidence>
<keyword evidence="4" id="KW-0805">Transcription regulation</keyword>
<dbReference type="AlphaFoldDB" id="A0A328DLF0"/>
<evidence type="ECO:0000256" key="12">
    <source>
        <dbReference type="RuleBase" id="RU004020"/>
    </source>
</evidence>
<comment type="function">
    <text evidence="10">DNA-binding protein that specifically binds heat shock promoter elements (HSE) and activates transcription.</text>
</comment>
<keyword evidence="5" id="KW-0346">Stress response</keyword>
<comment type="caution">
    <text evidence="14">The sequence shown here is derived from an EMBL/GenBank/DDBJ whole genome shotgun (WGS) entry which is preliminary data.</text>
</comment>
<evidence type="ECO:0000256" key="11">
    <source>
        <dbReference type="ARBA" id="ARBA00081483"/>
    </source>
</evidence>
<evidence type="ECO:0000256" key="7">
    <source>
        <dbReference type="ARBA" id="ARBA00023159"/>
    </source>
</evidence>
<dbReference type="GO" id="GO:0006357">
    <property type="term" value="P:regulation of transcription by RNA polymerase II"/>
    <property type="evidence" value="ECO:0007669"/>
    <property type="project" value="TreeGrafter"/>
</dbReference>
<dbReference type="GO" id="GO:0000978">
    <property type="term" value="F:RNA polymerase II cis-regulatory region sequence-specific DNA binding"/>
    <property type="evidence" value="ECO:0007669"/>
    <property type="project" value="TreeGrafter"/>
</dbReference>
<proteinExistence type="inferred from homology"/>
<dbReference type="Proteomes" id="UP000249390">
    <property type="component" value="Unassembled WGS sequence"/>
</dbReference>